<keyword evidence="3" id="KW-1185">Reference proteome</keyword>
<dbReference type="InterPro" id="IPR010181">
    <property type="entry name" value="CGCAxxGCC_motif"/>
</dbReference>
<name>A0A0U2VF35_9CREN</name>
<proteinExistence type="predicted"/>
<dbReference type="RefSeq" id="WP_075050022.1">
    <property type="nucleotide sequence ID" value="NZ_CP006867.1"/>
</dbReference>
<feature type="compositionally biased region" description="Basic and acidic residues" evidence="1">
    <location>
        <begin position="377"/>
        <end position="389"/>
    </location>
</feature>
<reference evidence="2 3" key="1">
    <citation type="submission" date="2013-11" db="EMBL/GenBank/DDBJ databases">
        <title>Comparative genomics of Ignicoccus.</title>
        <authorList>
            <person name="Podar M."/>
        </authorList>
    </citation>
    <scope>NUCLEOTIDE SEQUENCE [LARGE SCALE GENOMIC DNA]</scope>
    <source>
        <strain evidence="2 3">DSM 13165</strain>
    </source>
</reference>
<dbReference type="InterPro" id="IPR036280">
    <property type="entry name" value="Multihaem_cyt_sf"/>
</dbReference>
<dbReference type="Proteomes" id="UP000060778">
    <property type="component" value="Chromosome"/>
</dbReference>
<evidence type="ECO:0008006" key="4">
    <source>
        <dbReference type="Google" id="ProtNLM"/>
    </source>
</evidence>
<accession>A0A0U2VF35</accession>
<dbReference type="EMBL" id="CP006867">
    <property type="protein sequence ID" value="ALU12594.1"/>
    <property type="molecule type" value="Genomic_DNA"/>
</dbReference>
<organism evidence="2 3">
    <name type="scientific">Ignicoccus islandicus DSM 13165</name>
    <dbReference type="NCBI Taxonomy" id="940295"/>
    <lineage>
        <taxon>Archaea</taxon>
        <taxon>Thermoproteota</taxon>
        <taxon>Thermoprotei</taxon>
        <taxon>Desulfurococcales</taxon>
        <taxon>Desulfurococcaceae</taxon>
        <taxon>Ignicoccus</taxon>
    </lineage>
</organism>
<sequence length="389" mass="42591">MVSRREFVKRLVSTAATVPLLMAFPQVASAEEAKTEPKKPEAIEPPELPWPYTKLDPEETRKLGHMGYYLFECAGAAFWSIAIQLREKIGYPWTLLPIPSREKALDAIKNKKHLHSLFQYGYGGAVGWGTLCGALNGSLFAIQMIVGEHKAWDKLGKALMRIYETTPLPTRKSNEYAVKGMMYVPPERMKSKKWLPQNVSGSTLCHVSVGKWCEVSGYASGSPERSERCGRLTGDIAAFAVMLLNNYFDALNRVGNPSKAADIAVAEVTRIVKSEYSGDVRLSATTASCRTCHFKGKLYEDGQFTRGFLACESCHRDMRPHAHTFFEPSEALPVREAKTANERKLEGALATGSVASAAIGAIAGFAAAKASGGGGRPNEKEEREHGEGQ</sequence>
<dbReference type="InterPro" id="IPR006311">
    <property type="entry name" value="TAT_signal"/>
</dbReference>
<evidence type="ECO:0000256" key="1">
    <source>
        <dbReference type="SAM" id="MobiDB-lite"/>
    </source>
</evidence>
<dbReference type="SUPFAM" id="SSF48695">
    <property type="entry name" value="Multiheme cytochromes"/>
    <property type="match status" value="1"/>
</dbReference>
<dbReference type="OrthoDB" id="51481at2157"/>
<feature type="region of interest" description="Disordered" evidence="1">
    <location>
        <begin position="368"/>
        <end position="389"/>
    </location>
</feature>
<dbReference type="PROSITE" id="PS51318">
    <property type="entry name" value="TAT"/>
    <property type="match status" value="1"/>
</dbReference>
<dbReference type="KEGG" id="iis:EYM_05540"/>
<protein>
    <recommendedName>
        <fullName evidence="4">Split-Soret cytochrome c</fullName>
    </recommendedName>
</protein>
<evidence type="ECO:0000313" key="3">
    <source>
        <dbReference type="Proteomes" id="UP000060778"/>
    </source>
</evidence>
<dbReference type="STRING" id="940295.EYM_05540"/>
<evidence type="ECO:0000313" key="2">
    <source>
        <dbReference type="EMBL" id="ALU12594.1"/>
    </source>
</evidence>
<dbReference type="Pfam" id="PF09719">
    <property type="entry name" value="C_GCAxxG_C_C"/>
    <property type="match status" value="1"/>
</dbReference>
<gene>
    <name evidence="2" type="ORF">EYM_05540</name>
</gene>
<dbReference type="AlphaFoldDB" id="A0A0U2VF35"/>
<dbReference type="GeneID" id="30680491"/>